<feature type="region of interest" description="Disordered" evidence="1">
    <location>
        <begin position="1"/>
        <end position="22"/>
    </location>
</feature>
<organism evidence="2 3">
    <name type="scientific">Panagrellus redivivus</name>
    <name type="common">Microworm</name>
    <dbReference type="NCBI Taxonomy" id="6233"/>
    <lineage>
        <taxon>Eukaryota</taxon>
        <taxon>Metazoa</taxon>
        <taxon>Ecdysozoa</taxon>
        <taxon>Nematoda</taxon>
        <taxon>Chromadorea</taxon>
        <taxon>Rhabditida</taxon>
        <taxon>Tylenchina</taxon>
        <taxon>Panagrolaimomorpha</taxon>
        <taxon>Panagrolaimoidea</taxon>
        <taxon>Panagrolaimidae</taxon>
        <taxon>Panagrellus</taxon>
    </lineage>
</organism>
<dbReference type="AlphaFoldDB" id="A0A7E4ZR01"/>
<dbReference type="Proteomes" id="UP000492821">
    <property type="component" value="Unassembled WGS sequence"/>
</dbReference>
<proteinExistence type="predicted"/>
<evidence type="ECO:0000313" key="2">
    <source>
        <dbReference type="Proteomes" id="UP000492821"/>
    </source>
</evidence>
<dbReference type="WBParaSite" id="Pan_g12249.t1">
    <property type="protein sequence ID" value="Pan_g12249.t1"/>
    <property type="gene ID" value="Pan_g12249"/>
</dbReference>
<evidence type="ECO:0000313" key="3">
    <source>
        <dbReference type="WBParaSite" id="Pan_g12249.t1"/>
    </source>
</evidence>
<reference evidence="2" key="1">
    <citation type="journal article" date="2013" name="Genetics">
        <title>The draft genome and transcriptome of Panagrellus redivivus are shaped by the harsh demands of a free-living lifestyle.</title>
        <authorList>
            <person name="Srinivasan J."/>
            <person name="Dillman A.R."/>
            <person name="Macchietto M.G."/>
            <person name="Heikkinen L."/>
            <person name="Lakso M."/>
            <person name="Fracchia K.M."/>
            <person name="Antoshechkin I."/>
            <person name="Mortazavi A."/>
            <person name="Wong G."/>
            <person name="Sternberg P.W."/>
        </authorList>
    </citation>
    <scope>NUCLEOTIDE SEQUENCE [LARGE SCALE GENOMIC DNA]</scope>
    <source>
        <strain evidence="2">MT8872</strain>
    </source>
</reference>
<keyword evidence="2" id="KW-1185">Reference proteome</keyword>
<sequence length="78" mass="8609">MKASNLTFCGRKQGNPRPSALPIAHLPRLQSNVRPSHDGLDKCLHLELLRKASAVASNTPMSHKDVLLLNNVDYVRPV</sequence>
<evidence type="ECO:0000256" key="1">
    <source>
        <dbReference type="SAM" id="MobiDB-lite"/>
    </source>
</evidence>
<protein>
    <submittedName>
        <fullName evidence="3">Uncharacterized protein</fullName>
    </submittedName>
</protein>
<name>A0A7E4ZR01_PANRE</name>
<accession>A0A7E4ZR01</accession>
<reference evidence="3" key="2">
    <citation type="submission" date="2020-10" db="UniProtKB">
        <authorList>
            <consortium name="WormBaseParasite"/>
        </authorList>
    </citation>
    <scope>IDENTIFICATION</scope>
</reference>